<dbReference type="PANTHER" id="PTHR43369">
    <property type="entry name" value="PHOSPHORIBOSYLGLYCINAMIDE FORMYLTRANSFERASE"/>
    <property type="match status" value="1"/>
</dbReference>
<dbReference type="HAMAP" id="MF_01930">
    <property type="entry name" value="PurN"/>
    <property type="match status" value="1"/>
</dbReference>
<dbReference type="PROSITE" id="PS00373">
    <property type="entry name" value="GART"/>
    <property type="match status" value="1"/>
</dbReference>
<evidence type="ECO:0000256" key="2">
    <source>
        <dbReference type="ARBA" id="ARBA00022679"/>
    </source>
</evidence>
<keyword evidence="2 6" id="KW-0808">Transferase</keyword>
<feature type="domain" description="Formyl transferase N-terminal" evidence="7">
    <location>
        <begin position="5"/>
        <end position="186"/>
    </location>
</feature>
<evidence type="ECO:0000313" key="9">
    <source>
        <dbReference type="Proteomes" id="UP000178254"/>
    </source>
</evidence>
<dbReference type="GO" id="GO:0005737">
    <property type="term" value="C:cytoplasm"/>
    <property type="evidence" value="ECO:0007669"/>
    <property type="project" value="TreeGrafter"/>
</dbReference>
<feature type="binding site" evidence="6">
    <location>
        <begin position="91"/>
        <end position="94"/>
    </location>
    <ligand>
        <name>(6R)-10-formyltetrahydrofolate</name>
        <dbReference type="ChEBI" id="CHEBI:195366"/>
    </ligand>
</feature>
<dbReference type="NCBIfam" id="TIGR00639">
    <property type="entry name" value="PurN"/>
    <property type="match status" value="1"/>
</dbReference>
<dbReference type="UniPathway" id="UPA00074">
    <property type="reaction ID" value="UER00126"/>
</dbReference>
<comment type="function">
    <text evidence="6">Catalyzes the transfer of a formyl group from 10-formyltetrahydrofolate to 5-phospho-ribosyl-glycinamide (GAR), producing 5-phospho-ribosyl-N-formylglycinamide (FGAR) and tetrahydrofolate.</text>
</comment>
<dbReference type="EMBL" id="MFRE01000006">
    <property type="protein sequence ID" value="OGH94648.1"/>
    <property type="molecule type" value="Genomic_DNA"/>
</dbReference>
<feature type="active site" description="Proton donor" evidence="6">
    <location>
        <position position="110"/>
    </location>
</feature>
<reference evidence="8 9" key="1">
    <citation type="journal article" date="2016" name="Nat. Commun.">
        <title>Thousands of microbial genomes shed light on interconnected biogeochemical processes in an aquifer system.</title>
        <authorList>
            <person name="Anantharaman K."/>
            <person name="Brown C.T."/>
            <person name="Hug L.A."/>
            <person name="Sharon I."/>
            <person name="Castelle C.J."/>
            <person name="Probst A.J."/>
            <person name="Thomas B.C."/>
            <person name="Singh A."/>
            <person name="Wilkins M.J."/>
            <person name="Karaoz U."/>
            <person name="Brodie E.L."/>
            <person name="Williams K.H."/>
            <person name="Hubbard S.S."/>
            <person name="Banfield J.F."/>
        </authorList>
    </citation>
    <scope>NUCLEOTIDE SEQUENCE [LARGE SCALE GENOMIC DNA]</scope>
</reference>
<comment type="caution">
    <text evidence="6">Lacks conserved residue(s) required for the propagation of feature annotation.</text>
</comment>
<dbReference type="STRING" id="1798709.A2538_04430"/>
<dbReference type="Gene3D" id="3.40.50.170">
    <property type="entry name" value="Formyl transferase, N-terminal domain"/>
    <property type="match status" value="1"/>
</dbReference>
<dbReference type="AlphaFoldDB" id="A0A1F6PEU7"/>
<dbReference type="SUPFAM" id="SSF53328">
    <property type="entry name" value="Formyltransferase"/>
    <property type="match status" value="1"/>
</dbReference>
<dbReference type="CDD" id="cd08645">
    <property type="entry name" value="FMT_core_GART"/>
    <property type="match status" value="1"/>
</dbReference>
<evidence type="ECO:0000313" key="8">
    <source>
        <dbReference type="EMBL" id="OGH94648.1"/>
    </source>
</evidence>
<organism evidence="8 9">
    <name type="scientific">Candidatus Magasanikbacteria bacterium RIFOXYD2_FULL_41_14</name>
    <dbReference type="NCBI Taxonomy" id="1798709"/>
    <lineage>
        <taxon>Bacteria</taxon>
        <taxon>Candidatus Magasanikiibacteriota</taxon>
    </lineage>
</organism>
<comment type="similarity">
    <text evidence="4 6">Belongs to the GART family.</text>
</comment>
<comment type="pathway">
    <text evidence="1 6">Purine metabolism; IMP biosynthesis via de novo pathway; N(2)-formyl-N(1)-(5-phospho-D-ribosyl)glycinamide from N(1)-(5-phospho-D-ribosyl)glycinamide (10-formyl THF route): step 1/1.</text>
</comment>
<evidence type="ECO:0000256" key="5">
    <source>
        <dbReference type="ARBA" id="ARBA00047664"/>
    </source>
</evidence>
<evidence type="ECO:0000256" key="3">
    <source>
        <dbReference type="ARBA" id="ARBA00022755"/>
    </source>
</evidence>
<dbReference type="GO" id="GO:0006189">
    <property type="term" value="P:'de novo' IMP biosynthetic process"/>
    <property type="evidence" value="ECO:0007669"/>
    <property type="project" value="UniProtKB-UniRule"/>
</dbReference>
<dbReference type="Proteomes" id="UP000178254">
    <property type="component" value="Unassembled WGS sequence"/>
</dbReference>
<evidence type="ECO:0000256" key="1">
    <source>
        <dbReference type="ARBA" id="ARBA00005054"/>
    </source>
</evidence>
<gene>
    <name evidence="6" type="primary">purN</name>
    <name evidence="8" type="ORF">A2538_04430</name>
</gene>
<dbReference type="GO" id="GO:0004644">
    <property type="term" value="F:phosphoribosylglycinamide formyltransferase activity"/>
    <property type="evidence" value="ECO:0007669"/>
    <property type="project" value="UniProtKB-UniRule"/>
</dbReference>
<evidence type="ECO:0000259" key="7">
    <source>
        <dbReference type="Pfam" id="PF00551"/>
    </source>
</evidence>
<dbReference type="Pfam" id="PF00551">
    <property type="entry name" value="Formyl_trans_N"/>
    <property type="match status" value="1"/>
</dbReference>
<dbReference type="InterPro" id="IPR001555">
    <property type="entry name" value="GART_AS"/>
</dbReference>
<dbReference type="InterPro" id="IPR036477">
    <property type="entry name" value="Formyl_transf_N_sf"/>
</dbReference>
<feature type="binding site" evidence="6">
    <location>
        <position position="108"/>
    </location>
    <ligand>
        <name>(6R)-10-formyltetrahydrofolate</name>
        <dbReference type="ChEBI" id="CHEBI:195366"/>
    </ligand>
</feature>
<evidence type="ECO:0000256" key="6">
    <source>
        <dbReference type="HAMAP-Rule" id="MF_01930"/>
    </source>
</evidence>
<evidence type="ECO:0000256" key="4">
    <source>
        <dbReference type="ARBA" id="ARBA00038440"/>
    </source>
</evidence>
<dbReference type="InterPro" id="IPR004607">
    <property type="entry name" value="GART"/>
</dbReference>
<name>A0A1F6PEU7_9BACT</name>
<dbReference type="PANTHER" id="PTHR43369:SF2">
    <property type="entry name" value="PHOSPHORIBOSYLGLYCINAMIDE FORMYLTRANSFERASE"/>
    <property type="match status" value="1"/>
</dbReference>
<keyword evidence="3 6" id="KW-0658">Purine biosynthesis</keyword>
<protein>
    <recommendedName>
        <fullName evidence="6">Phosphoribosylglycinamide formyltransferase</fullName>
        <ecNumber evidence="6">2.1.2.2</ecNumber>
    </recommendedName>
    <alternativeName>
        <fullName evidence="6">5'-phosphoribosylglycinamide transformylase</fullName>
    </alternativeName>
    <alternativeName>
        <fullName evidence="6">GAR transformylase</fullName>
        <shortName evidence="6">GART</shortName>
    </alternativeName>
</protein>
<dbReference type="InterPro" id="IPR002376">
    <property type="entry name" value="Formyl_transf_N"/>
</dbReference>
<dbReference type="EC" id="2.1.2.2" evidence="6"/>
<proteinExistence type="inferred from homology"/>
<accession>A0A1F6PEU7</accession>
<comment type="caution">
    <text evidence="8">The sequence shown here is derived from an EMBL/GenBank/DDBJ whole genome shotgun (WGS) entry which is preliminary data.</text>
</comment>
<comment type="catalytic activity">
    <reaction evidence="5 6">
        <text>N(1)-(5-phospho-beta-D-ribosyl)glycinamide + (6R)-10-formyltetrahydrofolate = N(2)-formyl-N(1)-(5-phospho-beta-D-ribosyl)glycinamide + (6S)-5,6,7,8-tetrahydrofolate + H(+)</text>
        <dbReference type="Rhea" id="RHEA:15053"/>
        <dbReference type="ChEBI" id="CHEBI:15378"/>
        <dbReference type="ChEBI" id="CHEBI:57453"/>
        <dbReference type="ChEBI" id="CHEBI:143788"/>
        <dbReference type="ChEBI" id="CHEBI:147286"/>
        <dbReference type="ChEBI" id="CHEBI:195366"/>
        <dbReference type="EC" id="2.1.2.2"/>
    </reaction>
</comment>
<feature type="site" description="Raises pKa of active site His" evidence="6">
    <location>
        <position position="149"/>
    </location>
</feature>
<sequence>MKQFNIVVLGSTKGTDLEPIITAIEKDILFAKILAVISNKSDAYILERARNHNLPVFLIESKGAELDEYNKKILTKLNEFNPDLIVLIGYMKILPPEVVRAFPNKIINVHPSLLPAFSGGMDLNVHQAVIDSGIKETGCTVHFVDETIDGGKIILQKKCAVTLNDTTDSLKNKVQELEGEALIEVINNFSQKL</sequence>